<proteinExistence type="predicted"/>
<gene>
    <name evidence="5" type="ORF">E5A74_13490</name>
</gene>
<keyword evidence="6" id="KW-1185">Reference proteome</keyword>
<dbReference type="PANTHER" id="PTHR30373">
    <property type="entry name" value="UPF0603 PROTEIN YGCG"/>
    <property type="match status" value="1"/>
</dbReference>
<dbReference type="EMBL" id="SRXU01000005">
    <property type="protein sequence ID" value="TGX41618.1"/>
    <property type="molecule type" value="Genomic_DNA"/>
</dbReference>
<protein>
    <submittedName>
        <fullName evidence="5">TPM domain-containing protein</fullName>
    </submittedName>
</protein>
<dbReference type="Gene3D" id="3.10.310.50">
    <property type="match status" value="1"/>
</dbReference>
<comment type="caution">
    <text evidence="5">The sequence shown here is derived from an EMBL/GenBank/DDBJ whole genome shotgun (WGS) entry which is preliminary data.</text>
</comment>
<feature type="chain" id="PRO_5020396356" evidence="3">
    <location>
        <begin position="22"/>
        <end position="295"/>
    </location>
</feature>
<evidence type="ECO:0000256" key="2">
    <source>
        <dbReference type="SAM" id="Phobius"/>
    </source>
</evidence>
<dbReference type="OrthoDB" id="9810918at2"/>
<keyword evidence="3" id="KW-0732">Signal</keyword>
<dbReference type="AlphaFoldDB" id="A0A4S1WEZ8"/>
<evidence type="ECO:0000313" key="5">
    <source>
        <dbReference type="EMBL" id="TGX41618.1"/>
    </source>
</evidence>
<feature type="transmembrane region" description="Helical" evidence="2">
    <location>
        <begin position="190"/>
        <end position="210"/>
    </location>
</feature>
<reference evidence="5 6" key="1">
    <citation type="submission" date="2019-04" db="EMBL/GenBank/DDBJ databases">
        <title>Sphingomonas psychrotolerans sp. nov., isolated from soil in the Tianshan Mountains, Xinjiang, China.</title>
        <authorList>
            <person name="Luo Y."/>
            <person name="Sheng H."/>
        </authorList>
    </citation>
    <scope>NUCLEOTIDE SEQUENCE [LARGE SCALE GENOMIC DNA]</scope>
    <source>
        <strain evidence="5 6">KIS18-15</strain>
    </source>
</reference>
<organism evidence="5 6">
    <name type="scientific">Sphingomonas naasensis</name>
    <dbReference type="NCBI Taxonomy" id="1344951"/>
    <lineage>
        <taxon>Bacteria</taxon>
        <taxon>Pseudomonadati</taxon>
        <taxon>Pseudomonadota</taxon>
        <taxon>Alphaproteobacteria</taxon>
        <taxon>Sphingomonadales</taxon>
        <taxon>Sphingomonadaceae</taxon>
        <taxon>Sphingomonas</taxon>
    </lineage>
</organism>
<feature type="domain" description="TPM" evidence="4">
    <location>
        <begin position="33"/>
        <end position="156"/>
    </location>
</feature>
<evidence type="ECO:0000256" key="3">
    <source>
        <dbReference type="SAM" id="SignalP"/>
    </source>
</evidence>
<evidence type="ECO:0000259" key="4">
    <source>
        <dbReference type="Pfam" id="PF04536"/>
    </source>
</evidence>
<dbReference type="InterPro" id="IPR007621">
    <property type="entry name" value="TPM_dom"/>
</dbReference>
<feature type="region of interest" description="Disordered" evidence="1">
    <location>
        <begin position="250"/>
        <end position="295"/>
    </location>
</feature>
<keyword evidence="2" id="KW-0472">Membrane</keyword>
<dbReference type="Proteomes" id="UP000309848">
    <property type="component" value="Unassembled WGS sequence"/>
</dbReference>
<keyword evidence="2" id="KW-0812">Transmembrane</keyword>
<dbReference type="PANTHER" id="PTHR30373:SF2">
    <property type="entry name" value="UPF0603 PROTEIN YGCG"/>
    <property type="match status" value="1"/>
</dbReference>
<sequence length="295" mass="31050">MNLLRALLAFLLIFVPLSAEAQPNFPKRDREPVVDAANMLNDAQKAEITRLAEDINKATTRQFVVATIPDLQGYDIADYGYQLGRAWGIGQKDANNGILLIVAPKERKVRIEVGYGLEPIMTDGLSSTIISDTILPKFRAGDMPGGIVAGAHAIAEQMKLPLEAAEARAKEQADKAAATPRQQRRSGGGFPFGLVFWGIIFVFVLLPMFARGFGGRRRKGPWGERRYRRNDGGVLPIILWSIASEMSRGSRGGGGDWGGGSSGWGGGGGGWGGGGGGGFSGGGGSFGGGGASGSW</sequence>
<keyword evidence="2" id="KW-1133">Transmembrane helix</keyword>
<evidence type="ECO:0000256" key="1">
    <source>
        <dbReference type="SAM" id="MobiDB-lite"/>
    </source>
</evidence>
<dbReference type="Pfam" id="PF04536">
    <property type="entry name" value="TPM_phosphatase"/>
    <property type="match status" value="1"/>
</dbReference>
<accession>A0A4S1WEZ8</accession>
<dbReference type="RefSeq" id="WP_135985778.1">
    <property type="nucleotide sequence ID" value="NZ_JAASQM010000003.1"/>
</dbReference>
<name>A0A4S1WEZ8_9SPHN</name>
<evidence type="ECO:0000313" key="6">
    <source>
        <dbReference type="Proteomes" id="UP000309848"/>
    </source>
</evidence>
<feature type="signal peptide" evidence="3">
    <location>
        <begin position="1"/>
        <end position="21"/>
    </location>
</feature>